<dbReference type="GO" id="GO:0000981">
    <property type="term" value="F:DNA-binding transcription factor activity, RNA polymerase II-specific"/>
    <property type="evidence" value="ECO:0007669"/>
    <property type="project" value="TreeGrafter"/>
</dbReference>
<evidence type="ECO:0000256" key="2">
    <source>
        <dbReference type="ARBA" id="ARBA00023125"/>
    </source>
</evidence>
<keyword evidence="2 5" id="KW-0238">DNA-binding</keyword>
<accession>A0A1C3H837</accession>
<comment type="subcellular location">
    <subcellularLocation>
        <location evidence="1 5 6">Nucleus</location>
    </subcellularLocation>
</comment>
<proteinExistence type="evidence at transcript level"/>
<evidence type="ECO:0000259" key="7">
    <source>
        <dbReference type="PROSITE" id="PS50071"/>
    </source>
</evidence>
<dbReference type="AlphaFoldDB" id="A0A1C3H837"/>
<dbReference type="PANTHER" id="PTHR24339:SF28">
    <property type="entry name" value="E5-RELATED"/>
    <property type="match status" value="1"/>
</dbReference>
<keyword evidence="3 5" id="KW-0371">Homeobox</keyword>
<dbReference type="InterPro" id="IPR001356">
    <property type="entry name" value="HD"/>
</dbReference>
<name>A0A1C3H837_9BILA</name>
<gene>
    <name evidence="8" type="primary">empty-spiracles</name>
</gene>
<feature type="domain" description="Homeobox" evidence="7">
    <location>
        <begin position="161"/>
        <end position="196"/>
    </location>
</feature>
<dbReference type="InterPro" id="IPR009057">
    <property type="entry name" value="Homeodomain-like_sf"/>
</dbReference>
<dbReference type="Gene3D" id="1.10.10.60">
    <property type="entry name" value="Homeodomain-like"/>
    <property type="match status" value="1"/>
</dbReference>
<evidence type="ECO:0000256" key="5">
    <source>
        <dbReference type="PROSITE-ProRule" id="PRU00108"/>
    </source>
</evidence>
<feature type="non-terminal residue" evidence="8">
    <location>
        <position position="196"/>
    </location>
</feature>
<dbReference type="PANTHER" id="PTHR24339">
    <property type="entry name" value="HOMEOBOX PROTEIN EMX-RELATED"/>
    <property type="match status" value="1"/>
</dbReference>
<protein>
    <submittedName>
        <fullName evidence="8">Ems</fullName>
    </submittedName>
</protein>
<dbReference type="GO" id="GO:0005634">
    <property type="term" value="C:nucleus"/>
    <property type="evidence" value="ECO:0007669"/>
    <property type="project" value="UniProtKB-SubCell"/>
</dbReference>
<organism evidence="8">
    <name type="scientific">Euperipatoides kanangrensis</name>
    <dbReference type="NCBI Taxonomy" id="488523"/>
    <lineage>
        <taxon>Eukaryota</taxon>
        <taxon>Metazoa</taxon>
        <taxon>Ecdysozoa</taxon>
        <taxon>Onychophora</taxon>
        <taxon>Udeonychophora</taxon>
        <taxon>Euonychophora</taxon>
        <taxon>Peripatopsidae</taxon>
        <taxon>Euperipatoides</taxon>
    </lineage>
</organism>
<dbReference type="PROSITE" id="PS50071">
    <property type="entry name" value="HOMEOBOX_2"/>
    <property type="match status" value="1"/>
</dbReference>
<evidence type="ECO:0000256" key="1">
    <source>
        <dbReference type="ARBA" id="ARBA00004123"/>
    </source>
</evidence>
<dbReference type="InterPro" id="IPR050877">
    <property type="entry name" value="EMX-VAX-Noto_Homeobox_TFs"/>
</dbReference>
<evidence type="ECO:0000256" key="6">
    <source>
        <dbReference type="RuleBase" id="RU000682"/>
    </source>
</evidence>
<dbReference type="Pfam" id="PF00046">
    <property type="entry name" value="Homeodomain"/>
    <property type="match status" value="1"/>
</dbReference>
<evidence type="ECO:0000256" key="4">
    <source>
        <dbReference type="ARBA" id="ARBA00023242"/>
    </source>
</evidence>
<sequence>MMPIAPTPIVPKPRVGFSIDSLVGNDSPATIRTSSPSATDTHVSVVSTSLSLNGFHPLSSCTATPFLDTLNSMKNIYSENAYNGGHGLAIPQPISCTALPHPMSGSAAHTSVHPMLLGNLGPQLHRDQYPLYPWFLSRHGRFLGHRFHGPENGGFLLQPFRKPKRIRTAFSPSQLLRLEHAFEKNHYVVGAERKQL</sequence>
<keyword evidence="4 5" id="KW-0539">Nucleus</keyword>
<dbReference type="GO" id="GO:0000978">
    <property type="term" value="F:RNA polymerase II cis-regulatory region sequence-specific DNA binding"/>
    <property type="evidence" value="ECO:0007669"/>
    <property type="project" value="TreeGrafter"/>
</dbReference>
<dbReference type="EMBL" id="LT560241">
    <property type="protein sequence ID" value="SAP35440.1"/>
    <property type="molecule type" value="mRNA"/>
</dbReference>
<reference evidence="8" key="1">
    <citation type="submission" date="2016-03" db="EMBL/GenBank/DDBJ databases">
        <title>Onychophoran segmentation.</title>
        <authorList>
            <person name="Janssen R."/>
        </authorList>
    </citation>
    <scope>NUCLEOTIDE SEQUENCE</scope>
    <source>
        <tissue evidence="8">Embryonic</tissue>
    </source>
</reference>
<evidence type="ECO:0000313" key="8">
    <source>
        <dbReference type="EMBL" id="SAP35440.1"/>
    </source>
</evidence>
<dbReference type="CDD" id="cd00086">
    <property type="entry name" value="homeodomain"/>
    <property type="match status" value="1"/>
</dbReference>
<evidence type="ECO:0000256" key="3">
    <source>
        <dbReference type="ARBA" id="ARBA00023155"/>
    </source>
</evidence>
<dbReference type="SMR" id="A0A1C3H837"/>
<dbReference type="SUPFAM" id="SSF46689">
    <property type="entry name" value="Homeodomain-like"/>
    <property type="match status" value="1"/>
</dbReference>